<dbReference type="EMBL" id="CP034159">
    <property type="protein sequence ID" value="AZI33634.1"/>
    <property type="molecule type" value="Genomic_DNA"/>
</dbReference>
<keyword evidence="1" id="KW-0812">Transmembrane</keyword>
<feature type="transmembrane region" description="Helical" evidence="1">
    <location>
        <begin position="38"/>
        <end position="59"/>
    </location>
</feature>
<sequence>MDKKNSKWTIVFWLVTGLAILQYIFIVVPRIQDNPDVGGAYILGSIIPNAIMIFIFWMIKRKAEK</sequence>
<keyword evidence="1" id="KW-1133">Transmembrane helix</keyword>
<evidence type="ECO:0000313" key="2">
    <source>
        <dbReference type="EMBL" id="AZI33634.1"/>
    </source>
</evidence>
<keyword evidence="3" id="KW-1185">Reference proteome</keyword>
<evidence type="ECO:0000313" key="3">
    <source>
        <dbReference type="Proteomes" id="UP000270185"/>
    </source>
</evidence>
<dbReference type="AlphaFoldDB" id="A0A3G8XTU5"/>
<organism evidence="2 3">
    <name type="scientific">Kaistella carnis</name>
    <dbReference type="NCBI Taxonomy" id="1241979"/>
    <lineage>
        <taxon>Bacteria</taxon>
        <taxon>Pseudomonadati</taxon>
        <taxon>Bacteroidota</taxon>
        <taxon>Flavobacteriia</taxon>
        <taxon>Flavobacteriales</taxon>
        <taxon>Weeksellaceae</taxon>
        <taxon>Chryseobacterium group</taxon>
        <taxon>Kaistella</taxon>
    </lineage>
</organism>
<dbReference type="KEGG" id="ccas:EIB73_10760"/>
<dbReference type="RefSeq" id="WP_125025275.1">
    <property type="nucleotide sequence ID" value="NZ_CP034159.1"/>
</dbReference>
<reference evidence="3" key="1">
    <citation type="submission" date="2018-11" db="EMBL/GenBank/DDBJ databases">
        <title>Proposal to divide the Flavobacteriaceae and reorganize its genera based on Amino Acid Identity values calculated from whole genome sequences.</title>
        <authorList>
            <person name="Nicholson A.C."/>
            <person name="Gulvik C.A."/>
            <person name="Whitney A.M."/>
            <person name="Humrighouse B.W."/>
            <person name="Bell M."/>
            <person name="Holmes B."/>
            <person name="Steigerwalt A.G."/>
            <person name="Villarma A."/>
            <person name="Sheth M."/>
            <person name="Batra D."/>
            <person name="Pryor J."/>
            <person name="Bernardet J.-F."/>
            <person name="Hugo C."/>
            <person name="Kampfer P."/>
            <person name="Newman J.D."/>
            <person name="McQuiston J.R."/>
        </authorList>
    </citation>
    <scope>NUCLEOTIDE SEQUENCE [LARGE SCALE GENOMIC DNA]</scope>
    <source>
        <strain evidence="3">G0081</strain>
    </source>
</reference>
<gene>
    <name evidence="2" type="ORF">EIB73_10760</name>
</gene>
<keyword evidence="1" id="KW-0472">Membrane</keyword>
<proteinExistence type="predicted"/>
<accession>A0A3G8XTU5</accession>
<dbReference type="Proteomes" id="UP000270185">
    <property type="component" value="Chromosome"/>
</dbReference>
<name>A0A3G8XTU5_9FLAO</name>
<feature type="transmembrane region" description="Helical" evidence="1">
    <location>
        <begin position="12"/>
        <end position="32"/>
    </location>
</feature>
<protein>
    <submittedName>
        <fullName evidence="2">Uncharacterized protein</fullName>
    </submittedName>
</protein>
<evidence type="ECO:0000256" key="1">
    <source>
        <dbReference type="SAM" id="Phobius"/>
    </source>
</evidence>